<proteinExistence type="predicted"/>
<name>A0A0F8Z0I7_9ZZZZ</name>
<comment type="caution">
    <text evidence="1">The sequence shown here is derived from an EMBL/GenBank/DDBJ whole genome shotgun (WGS) entry which is preliminary data.</text>
</comment>
<dbReference type="AlphaFoldDB" id="A0A0F8Z0I7"/>
<accession>A0A0F8Z0I7</accession>
<sequence length="57" mass="6203">PKIGASASLLMAMIVPASFIPTMCCMAPEIPMAMYTDGLTVFPVCPTWRKKGKEGRR</sequence>
<evidence type="ECO:0000313" key="1">
    <source>
        <dbReference type="EMBL" id="KKK79585.1"/>
    </source>
</evidence>
<reference evidence="1" key="1">
    <citation type="journal article" date="2015" name="Nature">
        <title>Complex archaea that bridge the gap between prokaryotes and eukaryotes.</title>
        <authorList>
            <person name="Spang A."/>
            <person name="Saw J.H."/>
            <person name="Jorgensen S.L."/>
            <person name="Zaremba-Niedzwiedzka K."/>
            <person name="Martijn J."/>
            <person name="Lind A.E."/>
            <person name="van Eijk R."/>
            <person name="Schleper C."/>
            <person name="Guy L."/>
            <person name="Ettema T.J."/>
        </authorList>
    </citation>
    <scope>NUCLEOTIDE SEQUENCE</scope>
</reference>
<organism evidence="1">
    <name type="scientific">marine sediment metagenome</name>
    <dbReference type="NCBI Taxonomy" id="412755"/>
    <lineage>
        <taxon>unclassified sequences</taxon>
        <taxon>metagenomes</taxon>
        <taxon>ecological metagenomes</taxon>
    </lineage>
</organism>
<feature type="non-terminal residue" evidence="1">
    <location>
        <position position="1"/>
    </location>
</feature>
<protein>
    <submittedName>
        <fullName evidence="1">Uncharacterized protein</fullName>
    </submittedName>
</protein>
<gene>
    <name evidence="1" type="ORF">LCGC14_2832060</name>
</gene>
<dbReference type="EMBL" id="LAZR01053961">
    <property type="protein sequence ID" value="KKK79585.1"/>
    <property type="molecule type" value="Genomic_DNA"/>
</dbReference>